<comment type="subcellular location">
    <subcellularLocation>
        <location evidence="10">Cell membrane</location>
        <topology evidence="10">Peripheral membrane protein</topology>
        <orientation evidence="10">Cytoplasmic side</orientation>
    </subcellularLocation>
</comment>
<comment type="similarity">
    <text evidence="10">Belongs to the glycosyltransferase 28 family. MurG subfamily.</text>
</comment>
<dbReference type="EMBL" id="RCDA01000005">
    <property type="protein sequence ID" value="RLK46858.1"/>
    <property type="molecule type" value="Genomic_DNA"/>
</dbReference>
<keyword evidence="14" id="KW-1185">Reference proteome</keyword>
<dbReference type="EC" id="2.4.1.227" evidence="10"/>
<evidence type="ECO:0000256" key="1">
    <source>
        <dbReference type="ARBA" id="ARBA00022475"/>
    </source>
</evidence>
<gene>
    <name evidence="10" type="primary">murG</name>
    <name evidence="13" type="ORF">DFR31_2565</name>
</gene>
<dbReference type="GO" id="GO:0008360">
    <property type="term" value="P:regulation of cell shape"/>
    <property type="evidence" value="ECO:0007669"/>
    <property type="project" value="UniProtKB-KW"/>
</dbReference>
<comment type="catalytic activity">
    <reaction evidence="10">
        <text>di-trans,octa-cis-undecaprenyl diphospho-N-acetyl-alpha-D-muramoyl-L-alanyl-D-glutamyl-meso-2,6-diaminopimeloyl-D-alanyl-D-alanine + UDP-N-acetyl-alpha-D-glucosamine = di-trans,octa-cis-undecaprenyl diphospho-[N-acetyl-alpha-D-glucosaminyl-(1-&gt;4)]-N-acetyl-alpha-D-muramoyl-L-alanyl-D-glutamyl-meso-2,6-diaminopimeloyl-D-alanyl-D-alanine + UDP + H(+)</text>
        <dbReference type="Rhea" id="RHEA:31227"/>
        <dbReference type="ChEBI" id="CHEBI:15378"/>
        <dbReference type="ChEBI" id="CHEBI:57705"/>
        <dbReference type="ChEBI" id="CHEBI:58223"/>
        <dbReference type="ChEBI" id="CHEBI:61387"/>
        <dbReference type="ChEBI" id="CHEBI:61388"/>
        <dbReference type="EC" id="2.4.1.227"/>
    </reaction>
</comment>
<dbReference type="UniPathway" id="UPA00219"/>
<feature type="binding site" evidence="10">
    <location>
        <begin position="12"/>
        <end position="14"/>
    </location>
    <ligand>
        <name>UDP-N-acetyl-alpha-D-glucosamine</name>
        <dbReference type="ChEBI" id="CHEBI:57705"/>
    </ligand>
</feature>
<feature type="binding site" evidence="10">
    <location>
        <position position="289"/>
    </location>
    <ligand>
        <name>UDP-N-acetyl-alpha-D-glucosamine</name>
        <dbReference type="ChEBI" id="CHEBI:57705"/>
    </ligand>
</feature>
<sequence>MTAPVLIMAGGTGGHVFPALAVAERLREQGVPVVWLGTRQGLEARVVPEVDIPIEWLRVRGLRGNGLRGWLAAPFVLLRALGQALSVLRRHKPRAVLGMGGYAAGPGAVAAWLTRRPLIIHEQNAVAGLTNRLLGRLARRVLTGFPGLLPERGGEHVGNPVRAAISRVPGPAERGLGERRPLRLMVVGGSLGALALNSTVPAALARLAPEERPEVRHQAGERTLQQAREAYDQAGVTVDLLPFIDDMAAAWAWADLVICRAGALTVAELEAVGVPAILVPLPGAVDDHQTANARQFVEAGAGVLLPQQALSAQRLALELKTLLADPQRLQRMAACARELGRPDAAATVARICLEEAR</sequence>
<keyword evidence="1 10" id="KW-1003">Cell membrane</keyword>
<feature type="domain" description="Glycosyltransferase family 28 N-terminal" evidence="11">
    <location>
        <begin position="5"/>
        <end position="142"/>
    </location>
</feature>
<comment type="function">
    <text evidence="10">Cell wall formation. Catalyzes the transfer of a GlcNAc subunit on undecaprenyl-pyrophosphoryl-MurNAc-pentapeptide (lipid intermediate I) to form undecaprenyl-pyrophosphoryl-MurNAc-(pentapeptide)GlcNAc (lipid intermediate II).</text>
</comment>
<organism evidence="13 14">
    <name type="scientific">Alkalispirillum mobile</name>
    <dbReference type="NCBI Taxonomy" id="85925"/>
    <lineage>
        <taxon>Bacteria</taxon>
        <taxon>Pseudomonadati</taxon>
        <taxon>Pseudomonadota</taxon>
        <taxon>Gammaproteobacteria</taxon>
        <taxon>Chromatiales</taxon>
        <taxon>Ectothiorhodospiraceae</taxon>
        <taxon>Alkalispirillum</taxon>
    </lineage>
</organism>
<keyword evidence="2 10" id="KW-0132">Cell division</keyword>
<evidence type="ECO:0000256" key="5">
    <source>
        <dbReference type="ARBA" id="ARBA00022960"/>
    </source>
</evidence>
<evidence type="ECO:0000256" key="4">
    <source>
        <dbReference type="ARBA" id="ARBA00022679"/>
    </source>
</evidence>
<evidence type="ECO:0000313" key="14">
    <source>
        <dbReference type="Proteomes" id="UP000275461"/>
    </source>
</evidence>
<dbReference type="PANTHER" id="PTHR21015:SF22">
    <property type="entry name" value="GLYCOSYLTRANSFERASE"/>
    <property type="match status" value="1"/>
</dbReference>
<dbReference type="OrthoDB" id="9808936at2"/>
<dbReference type="GO" id="GO:0071555">
    <property type="term" value="P:cell wall organization"/>
    <property type="evidence" value="ECO:0007669"/>
    <property type="project" value="UniProtKB-KW"/>
</dbReference>
<feature type="binding site" evidence="10">
    <location>
        <position position="162"/>
    </location>
    <ligand>
        <name>UDP-N-acetyl-alpha-D-glucosamine</name>
        <dbReference type="ChEBI" id="CHEBI:57705"/>
    </ligand>
</feature>
<keyword evidence="3 10" id="KW-0328">Glycosyltransferase</keyword>
<feature type="binding site" evidence="10">
    <location>
        <position position="124"/>
    </location>
    <ligand>
        <name>UDP-N-acetyl-alpha-D-glucosamine</name>
        <dbReference type="ChEBI" id="CHEBI:57705"/>
    </ligand>
</feature>
<evidence type="ECO:0000256" key="3">
    <source>
        <dbReference type="ARBA" id="ARBA00022676"/>
    </source>
</evidence>
<protein>
    <recommendedName>
        <fullName evidence="10">UDP-N-acetylglucosamine--N-acetylmuramyl-(pentapeptide) pyrophosphoryl-undecaprenol N-acetylglucosamine transferase</fullName>
        <ecNumber evidence="10">2.4.1.227</ecNumber>
    </recommendedName>
    <alternativeName>
        <fullName evidence="10">Undecaprenyl-PP-MurNAc-pentapeptide-UDPGlcNAc GlcNAc transferase</fullName>
    </alternativeName>
</protein>
<dbReference type="CDD" id="cd03785">
    <property type="entry name" value="GT28_MurG"/>
    <property type="match status" value="1"/>
</dbReference>
<keyword evidence="7 10" id="KW-0472">Membrane</keyword>
<dbReference type="Pfam" id="PF03033">
    <property type="entry name" value="Glyco_transf_28"/>
    <property type="match status" value="1"/>
</dbReference>
<comment type="caution">
    <text evidence="13">The sequence shown here is derived from an EMBL/GenBank/DDBJ whole genome shotgun (WGS) entry which is preliminary data.</text>
</comment>
<evidence type="ECO:0000256" key="7">
    <source>
        <dbReference type="ARBA" id="ARBA00023136"/>
    </source>
</evidence>
<dbReference type="GO" id="GO:0005886">
    <property type="term" value="C:plasma membrane"/>
    <property type="evidence" value="ECO:0007669"/>
    <property type="project" value="UniProtKB-SubCell"/>
</dbReference>
<evidence type="ECO:0000313" key="13">
    <source>
        <dbReference type="EMBL" id="RLK46858.1"/>
    </source>
</evidence>
<evidence type="ECO:0000256" key="8">
    <source>
        <dbReference type="ARBA" id="ARBA00023306"/>
    </source>
</evidence>
<dbReference type="GO" id="GO:0051301">
    <property type="term" value="P:cell division"/>
    <property type="evidence" value="ECO:0007669"/>
    <property type="project" value="UniProtKB-KW"/>
</dbReference>
<dbReference type="NCBIfam" id="TIGR01133">
    <property type="entry name" value="murG"/>
    <property type="match status" value="1"/>
</dbReference>
<accession>A0A498C265</accession>
<feature type="binding site" evidence="10">
    <location>
        <begin position="263"/>
        <end position="268"/>
    </location>
    <ligand>
        <name>UDP-N-acetyl-alpha-D-glucosamine</name>
        <dbReference type="ChEBI" id="CHEBI:57705"/>
    </ligand>
</feature>
<feature type="domain" description="Glycosyl transferase family 28 C-terminal" evidence="12">
    <location>
        <begin position="184"/>
        <end position="347"/>
    </location>
</feature>
<feature type="binding site" evidence="10">
    <location>
        <position position="244"/>
    </location>
    <ligand>
        <name>UDP-N-acetyl-alpha-D-glucosamine</name>
        <dbReference type="ChEBI" id="CHEBI:57705"/>
    </ligand>
</feature>
<keyword evidence="5 10" id="KW-0133">Cell shape</keyword>
<dbReference type="RefSeq" id="WP_121443066.1">
    <property type="nucleotide sequence ID" value="NZ_RCDA01000005.1"/>
</dbReference>
<dbReference type="GO" id="GO:0009252">
    <property type="term" value="P:peptidoglycan biosynthetic process"/>
    <property type="evidence" value="ECO:0007669"/>
    <property type="project" value="UniProtKB-UniRule"/>
</dbReference>
<dbReference type="InterPro" id="IPR004276">
    <property type="entry name" value="GlycoTrans_28_N"/>
</dbReference>
<reference evidence="13 14" key="1">
    <citation type="submission" date="2018-10" db="EMBL/GenBank/DDBJ databases">
        <title>Genomic Encyclopedia of Type Strains, Phase IV (KMG-IV): sequencing the most valuable type-strain genomes for metagenomic binning, comparative biology and taxonomic classification.</title>
        <authorList>
            <person name="Goeker M."/>
        </authorList>
    </citation>
    <scope>NUCLEOTIDE SEQUENCE [LARGE SCALE GENOMIC DNA]</scope>
    <source>
        <strain evidence="13 14">DSM 12769</strain>
    </source>
</reference>
<evidence type="ECO:0000256" key="10">
    <source>
        <dbReference type="HAMAP-Rule" id="MF_00033"/>
    </source>
</evidence>
<dbReference type="SUPFAM" id="SSF53756">
    <property type="entry name" value="UDP-Glycosyltransferase/glycogen phosphorylase"/>
    <property type="match status" value="1"/>
</dbReference>
<dbReference type="Gene3D" id="3.40.50.2000">
    <property type="entry name" value="Glycogen Phosphorylase B"/>
    <property type="match status" value="2"/>
</dbReference>
<dbReference type="PANTHER" id="PTHR21015">
    <property type="entry name" value="UDP-N-ACETYLGLUCOSAMINE--N-ACETYLMURAMYL-(PENTAPEPTIDE) PYROPHOSPHORYL-UNDECAPRENOL N-ACETYLGLUCOSAMINE TRANSFERASE 1"/>
    <property type="match status" value="1"/>
</dbReference>
<name>A0A498C265_9GAMM</name>
<keyword evidence="9 10" id="KW-0961">Cell wall biogenesis/degradation</keyword>
<evidence type="ECO:0000259" key="11">
    <source>
        <dbReference type="Pfam" id="PF03033"/>
    </source>
</evidence>
<evidence type="ECO:0000256" key="9">
    <source>
        <dbReference type="ARBA" id="ARBA00023316"/>
    </source>
</evidence>
<dbReference type="GO" id="GO:0051991">
    <property type="term" value="F:UDP-N-acetyl-D-glucosamine:N-acetylmuramoyl-L-alanyl-D-glutamyl-meso-2,6-diaminopimelyl-D-alanyl-D-alanine-diphosphoundecaprenol 4-beta-N-acetylglucosaminlytransferase activity"/>
    <property type="evidence" value="ECO:0007669"/>
    <property type="project" value="RHEA"/>
</dbReference>
<proteinExistence type="inferred from homology"/>
<keyword evidence="6 10" id="KW-0573">Peptidoglycan synthesis</keyword>
<dbReference type="Pfam" id="PF04101">
    <property type="entry name" value="Glyco_tran_28_C"/>
    <property type="match status" value="1"/>
</dbReference>
<dbReference type="GO" id="GO:0050511">
    <property type="term" value="F:undecaprenyldiphospho-muramoylpentapeptide beta-N-acetylglucosaminyltransferase activity"/>
    <property type="evidence" value="ECO:0007669"/>
    <property type="project" value="UniProtKB-UniRule"/>
</dbReference>
<evidence type="ECO:0000256" key="6">
    <source>
        <dbReference type="ARBA" id="ARBA00022984"/>
    </source>
</evidence>
<dbReference type="Proteomes" id="UP000275461">
    <property type="component" value="Unassembled WGS sequence"/>
</dbReference>
<dbReference type="AlphaFoldDB" id="A0A498C265"/>
<evidence type="ECO:0000259" key="12">
    <source>
        <dbReference type="Pfam" id="PF04101"/>
    </source>
</evidence>
<keyword evidence="8 10" id="KW-0131">Cell cycle</keyword>
<feature type="binding site" evidence="10">
    <location>
        <position position="190"/>
    </location>
    <ligand>
        <name>UDP-N-acetyl-alpha-D-glucosamine</name>
        <dbReference type="ChEBI" id="CHEBI:57705"/>
    </ligand>
</feature>
<comment type="pathway">
    <text evidence="10">Cell wall biogenesis; peptidoglycan biosynthesis.</text>
</comment>
<evidence type="ECO:0000256" key="2">
    <source>
        <dbReference type="ARBA" id="ARBA00022618"/>
    </source>
</evidence>
<dbReference type="InterPro" id="IPR007235">
    <property type="entry name" value="Glyco_trans_28_C"/>
</dbReference>
<dbReference type="HAMAP" id="MF_00033">
    <property type="entry name" value="MurG"/>
    <property type="match status" value="1"/>
</dbReference>
<dbReference type="GO" id="GO:0005975">
    <property type="term" value="P:carbohydrate metabolic process"/>
    <property type="evidence" value="ECO:0007669"/>
    <property type="project" value="InterPro"/>
</dbReference>
<dbReference type="InterPro" id="IPR006009">
    <property type="entry name" value="GlcNAc_MurG"/>
</dbReference>
<keyword evidence="4 10" id="KW-0808">Transferase</keyword>